<dbReference type="Proteomes" id="UP001229952">
    <property type="component" value="Chromosome"/>
</dbReference>
<feature type="region of interest" description="Disordered" evidence="1">
    <location>
        <begin position="51"/>
        <end position="106"/>
    </location>
</feature>
<name>A0ABY9HZM7_9ACTN</name>
<sequence>MTDTRKEQGPMVAGEPVDGWEPASRVEAAESEWALRQADLRLAGARLAALRRAGSSTGPSAEAGADTAPPFAPEPAPSALSDLALDILTGGSTARPGPAGGPAGPA</sequence>
<proteinExistence type="predicted"/>
<organism evidence="2 3">
    <name type="scientific">Streptomyces laculatispora</name>
    <dbReference type="NCBI Taxonomy" id="887464"/>
    <lineage>
        <taxon>Bacteria</taxon>
        <taxon>Bacillati</taxon>
        <taxon>Actinomycetota</taxon>
        <taxon>Actinomycetes</taxon>
        <taxon>Kitasatosporales</taxon>
        <taxon>Streptomycetaceae</taxon>
        <taxon>Streptomyces</taxon>
    </lineage>
</organism>
<dbReference type="EMBL" id="CP120992">
    <property type="protein sequence ID" value="WLQ39864.1"/>
    <property type="molecule type" value="Genomic_DNA"/>
</dbReference>
<reference evidence="2 3" key="1">
    <citation type="submission" date="2023-03" db="EMBL/GenBank/DDBJ databases">
        <title>Isolation and description of six Streptomyces strains from soil environments, able to metabolize different microbial glucans.</title>
        <authorList>
            <person name="Widen T."/>
            <person name="Larsbrink J."/>
        </authorList>
    </citation>
    <scope>NUCLEOTIDE SEQUENCE [LARGE SCALE GENOMIC DNA]</scope>
    <source>
        <strain evidence="2 3">Mut2</strain>
    </source>
</reference>
<evidence type="ECO:0000256" key="1">
    <source>
        <dbReference type="SAM" id="MobiDB-lite"/>
    </source>
</evidence>
<evidence type="ECO:0000313" key="3">
    <source>
        <dbReference type="Proteomes" id="UP001229952"/>
    </source>
</evidence>
<protein>
    <submittedName>
        <fullName evidence="2">Uncharacterized protein</fullName>
    </submittedName>
</protein>
<dbReference type="RefSeq" id="WP_306086392.1">
    <property type="nucleotide sequence ID" value="NZ_CP120992.1"/>
</dbReference>
<feature type="region of interest" description="Disordered" evidence="1">
    <location>
        <begin position="1"/>
        <end position="25"/>
    </location>
</feature>
<evidence type="ECO:0000313" key="2">
    <source>
        <dbReference type="EMBL" id="WLQ39864.1"/>
    </source>
</evidence>
<gene>
    <name evidence="2" type="ORF">P8A22_07465</name>
</gene>
<accession>A0ABY9HZM7</accession>
<keyword evidence="3" id="KW-1185">Reference proteome</keyword>